<dbReference type="EMBL" id="AP022583">
    <property type="protein sequence ID" value="BBY08932.1"/>
    <property type="molecule type" value="Genomic_DNA"/>
</dbReference>
<evidence type="ECO:0000313" key="5">
    <source>
        <dbReference type="Proteomes" id="UP000466894"/>
    </source>
</evidence>
<keyword evidence="4" id="KW-1185">Reference proteome</keyword>
<evidence type="ECO:0000313" key="2">
    <source>
        <dbReference type="EMBL" id="BBY08932.1"/>
    </source>
</evidence>
<dbReference type="InterPro" id="IPR015168">
    <property type="entry name" value="SsuA/THI5"/>
</dbReference>
<protein>
    <recommendedName>
        <fullName evidence="1">SsuA/THI5-like domain-containing protein</fullName>
    </recommendedName>
</protein>
<reference evidence="2" key="3">
    <citation type="submission" date="2020-02" db="EMBL/GenBank/DDBJ databases">
        <authorList>
            <person name="Matsumoto Y."/>
            <person name="Motooka D."/>
            <person name="Nakamura S."/>
        </authorList>
    </citation>
    <scope>NUCLEOTIDE SEQUENCE</scope>
    <source>
        <strain evidence="2">JCM 16367</strain>
    </source>
</reference>
<accession>A0A7I7PK81</accession>
<dbReference type="KEGG" id="mnv:MNVI_42500"/>
<evidence type="ECO:0000259" key="1">
    <source>
        <dbReference type="Pfam" id="PF09084"/>
    </source>
</evidence>
<proteinExistence type="predicted"/>
<dbReference type="SUPFAM" id="SSF53850">
    <property type="entry name" value="Periplasmic binding protein-like II"/>
    <property type="match status" value="1"/>
</dbReference>
<evidence type="ECO:0000313" key="3">
    <source>
        <dbReference type="EMBL" id="ORB16274.1"/>
    </source>
</evidence>
<dbReference type="AlphaFoldDB" id="A0A7I7PK81"/>
<dbReference type="Proteomes" id="UP000466894">
    <property type="component" value="Chromosome"/>
</dbReference>
<dbReference type="Pfam" id="PF09084">
    <property type="entry name" value="NMT1"/>
    <property type="match status" value="1"/>
</dbReference>
<dbReference type="PANTHER" id="PTHR30024:SF42">
    <property type="entry name" value="ALIPHATIC SULFONATES-BINDING PROTEIN-RELATED"/>
    <property type="match status" value="1"/>
</dbReference>
<dbReference type="Gene3D" id="3.40.190.10">
    <property type="entry name" value="Periplasmic binding protein-like II"/>
    <property type="match status" value="2"/>
</dbReference>
<dbReference type="RefSeq" id="WP_163748188.1">
    <property type="nucleotide sequence ID" value="NZ_AP022583.1"/>
</dbReference>
<gene>
    <name evidence="3" type="ORF">BST37_06870</name>
    <name evidence="2" type="ORF">MNVI_42500</name>
</gene>
<evidence type="ECO:0000313" key="4">
    <source>
        <dbReference type="Proteomes" id="UP000192374"/>
    </source>
</evidence>
<dbReference type="EMBL" id="MVIC01000008">
    <property type="protein sequence ID" value="ORB16274.1"/>
    <property type="molecule type" value="Genomic_DNA"/>
</dbReference>
<reference evidence="3 4" key="1">
    <citation type="submission" date="2017-02" db="EMBL/GenBank/DDBJ databases">
        <title>The new phylogeny of genus Mycobacterium.</title>
        <authorList>
            <person name="Tortoli E."/>
            <person name="Trovato A."/>
            <person name="Cirillo D.M."/>
        </authorList>
    </citation>
    <scope>NUCLEOTIDE SEQUENCE [LARGE SCALE GENOMIC DNA]</scope>
    <source>
        <strain evidence="3 4">DSM 45145</strain>
    </source>
</reference>
<organism evidence="2 5">
    <name type="scientific">Mycobacterium noviomagense</name>
    <dbReference type="NCBI Taxonomy" id="459858"/>
    <lineage>
        <taxon>Bacteria</taxon>
        <taxon>Bacillati</taxon>
        <taxon>Actinomycetota</taxon>
        <taxon>Actinomycetes</taxon>
        <taxon>Mycobacteriales</taxon>
        <taxon>Mycobacteriaceae</taxon>
        <taxon>Mycobacterium</taxon>
    </lineage>
</organism>
<dbReference type="Proteomes" id="UP000192374">
    <property type="component" value="Unassembled WGS sequence"/>
</dbReference>
<name>A0A7I7PK81_9MYCO</name>
<reference evidence="2 5" key="2">
    <citation type="journal article" date="2019" name="Emerg. Microbes Infect.">
        <title>Comprehensive subspecies identification of 175 nontuberculous mycobacteria species based on 7547 genomic profiles.</title>
        <authorList>
            <person name="Matsumoto Y."/>
            <person name="Kinjo T."/>
            <person name="Motooka D."/>
            <person name="Nabeya D."/>
            <person name="Jung N."/>
            <person name="Uechi K."/>
            <person name="Horii T."/>
            <person name="Iida T."/>
            <person name="Fujita J."/>
            <person name="Nakamura S."/>
        </authorList>
    </citation>
    <scope>NUCLEOTIDE SEQUENCE [LARGE SCALE GENOMIC DNA]</scope>
    <source>
        <strain evidence="2 5">JCM 16367</strain>
    </source>
</reference>
<dbReference type="PANTHER" id="PTHR30024">
    <property type="entry name" value="ALIPHATIC SULFONATES-BINDING PROTEIN-RELATED"/>
    <property type="match status" value="1"/>
</dbReference>
<sequence length="305" mass="34113">MRPAWIARCRAAHWRTNDAGNQPPGALPARWALEQGYFDQAGFDRVVLQPYTDANDMSPLLDGQADFLVAGWSTAAETVQQKRVKLLAVTGFAVARSGWCNLLVLPDSNFREPNDLIDVRIGVPGLGSTAHELVWDILGQLKVDRSRVEFLPIPIFSLGSALASKQADAICLPDPYCTTFRLQLNARVLINLFDERWGWQDQPQSAVWTTRDYAQKNPATVSAFRTALKQGTTYVNSHPDDAQAAVRAMITRLPGIDPDGHYVFNGFDMVIDERYVQRKLDIHYACWAEHTAEQDRITAAQLIEC</sequence>
<feature type="domain" description="SsuA/THI5-like" evidence="1">
    <location>
        <begin position="31"/>
        <end position="242"/>
    </location>
</feature>